<feature type="domain" description="Protein kinase" evidence="9">
    <location>
        <begin position="8"/>
        <end position="261"/>
    </location>
</feature>
<evidence type="ECO:0000259" key="9">
    <source>
        <dbReference type="PROSITE" id="PS50011"/>
    </source>
</evidence>
<dbReference type="InterPro" id="IPR000719">
    <property type="entry name" value="Prot_kinase_dom"/>
</dbReference>
<evidence type="ECO:0000256" key="2">
    <source>
        <dbReference type="ARBA" id="ARBA00022527"/>
    </source>
</evidence>
<dbReference type="Pfam" id="PF00069">
    <property type="entry name" value="Pkinase"/>
    <property type="match status" value="1"/>
</dbReference>
<dbReference type="InterPro" id="IPR017441">
    <property type="entry name" value="Protein_kinase_ATP_BS"/>
</dbReference>
<keyword evidence="11" id="KW-1185">Reference proteome</keyword>
<comment type="caution">
    <text evidence="10">The sequence shown here is derived from an EMBL/GenBank/DDBJ whole genome shotgun (WGS) entry which is preliminary data.</text>
</comment>
<dbReference type="CDD" id="cd14014">
    <property type="entry name" value="STKc_PknB_like"/>
    <property type="match status" value="1"/>
</dbReference>
<dbReference type="PANTHER" id="PTHR43289:SF6">
    <property type="entry name" value="SERINE_THREONINE-PROTEIN KINASE NEKL-3"/>
    <property type="match status" value="1"/>
</dbReference>
<dbReference type="Gene3D" id="3.30.200.20">
    <property type="entry name" value="Phosphorylase Kinase, domain 1"/>
    <property type="match status" value="1"/>
</dbReference>
<feature type="compositionally biased region" description="Basic residues" evidence="8">
    <location>
        <begin position="249"/>
        <end position="261"/>
    </location>
</feature>
<evidence type="ECO:0000313" key="11">
    <source>
        <dbReference type="Proteomes" id="UP001611263"/>
    </source>
</evidence>
<keyword evidence="6 7" id="KW-0067">ATP-binding</keyword>
<name>A0ABW7TWQ7_9NOCA</name>
<dbReference type="PANTHER" id="PTHR43289">
    <property type="entry name" value="MITOGEN-ACTIVATED PROTEIN KINASE KINASE KINASE 20-RELATED"/>
    <property type="match status" value="1"/>
</dbReference>
<keyword evidence="2" id="KW-0723">Serine/threonine-protein kinase</keyword>
<dbReference type="EMBL" id="JBIRUQ010000015">
    <property type="protein sequence ID" value="MFI1465265.1"/>
    <property type="molecule type" value="Genomic_DNA"/>
</dbReference>
<accession>A0ABW7TWQ7</accession>
<dbReference type="Proteomes" id="UP001611263">
    <property type="component" value="Unassembled WGS sequence"/>
</dbReference>
<dbReference type="SUPFAM" id="SSF56112">
    <property type="entry name" value="Protein kinase-like (PK-like)"/>
    <property type="match status" value="1"/>
</dbReference>
<keyword evidence="3 10" id="KW-0808">Transferase</keyword>
<keyword evidence="4 7" id="KW-0547">Nucleotide-binding</keyword>
<protein>
    <recommendedName>
        <fullName evidence="1">non-specific serine/threonine protein kinase</fullName>
        <ecNumber evidence="1">2.7.11.1</ecNumber>
    </recommendedName>
</protein>
<gene>
    <name evidence="10" type="ORF">ACH4WX_31525</name>
</gene>
<evidence type="ECO:0000256" key="4">
    <source>
        <dbReference type="ARBA" id="ARBA00022741"/>
    </source>
</evidence>
<proteinExistence type="predicted"/>
<dbReference type="SMART" id="SM00220">
    <property type="entry name" value="S_TKc"/>
    <property type="match status" value="1"/>
</dbReference>
<feature type="binding site" evidence="7">
    <location>
        <position position="37"/>
    </location>
    <ligand>
        <name>ATP</name>
        <dbReference type="ChEBI" id="CHEBI:30616"/>
    </ligand>
</feature>
<evidence type="ECO:0000256" key="5">
    <source>
        <dbReference type="ARBA" id="ARBA00022777"/>
    </source>
</evidence>
<evidence type="ECO:0000256" key="6">
    <source>
        <dbReference type="ARBA" id="ARBA00022840"/>
    </source>
</evidence>
<dbReference type="PROSITE" id="PS50011">
    <property type="entry name" value="PROTEIN_KINASE_DOM"/>
    <property type="match status" value="1"/>
</dbReference>
<evidence type="ECO:0000256" key="1">
    <source>
        <dbReference type="ARBA" id="ARBA00012513"/>
    </source>
</evidence>
<dbReference type="RefSeq" id="WP_051158053.1">
    <property type="nucleotide sequence ID" value="NZ_JBIRUQ010000015.1"/>
</dbReference>
<evidence type="ECO:0000313" key="10">
    <source>
        <dbReference type="EMBL" id="MFI1465265.1"/>
    </source>
</evidence>
<evidence type="ECO:0000256" key="8">
    <source>
        <dbReference type="SAM" id="MobiDB-lite"/>
    </source>
</evidence>
<dbReference type="InterPro" id="IPR011009">
    <property type="entry name" value="Kinase-like_dom_sf"/>
</dbReference>
<dbReference type="GeneID" id="93507615"/>
<organism evidence="10 11">
    <name type="scientific">Nocardia carnea</name>
    <dbReference type="NCBI Taxonomy" id="37328"/>
    <lineage>
        <taxon>Bacteria</taxon>
        <taxon>Bacillati</taxon>
        <taxon>Actinomycetota</taxon>
        <taxon>Actinomycetes</taxon>
        <taxon>Mycobacteriales</taxon>
        <taxon>Nocardiaceae</taxon>
        <taxon>Nocardia</taxon>
    </lineage>
</organism>
<dbReference type="Gene3D" id="1.10.510.10">
    <property type="entry name" value="Transferase(Phosphotransferase) domain 1"/>
    <property type="match status" value="1"/>
</dbReference>
<feature type="region of interest" description="Disordered" evidence="8">
    <location>
        <begin position="226"/>
        <end position="261"/>
    </location>
</feature>
<dbReference type="PROSITE" id="PS00107">
    <property type="entry name" value="PROTEIN_KINASE_ATP"/>
    <property type="match status" value="1"/>
</dbReference>
<keyword evidence="5 10" id="KW-0418">Kinase</keyword>
<dbReference type="EC" id="2.7.11.1" evidence="1"/>
<reference evidence="10 11" key="1">
    <citation type="submission" date="2024-10" db="EMBL/GenBank/DDBJ databases">
        <title>The Natural Products Discovery Center: Release of the First 8490 Sequenced Strains for Exploring Actinobacteria Biosynthetic Diversity.</title>
        <authorList>
            <person name="Kalkreuter E."/>
            <person name="Kautsar S.A."/>
            <person name="Yang D."/>
            <person name="Bader C.D."/>
            <person name="Teijaro C.N."/>
            <person name="Fluegel L."/>
            <person name="Davis C.M."/>
            <person name="Simpson J.R."/>
            <person name="Lauterbach L."/>
            <person name="Steele A.D."/>
            <person name="Gui C."/>
            <person name="Meng S."/>
            <person name="Li G."/>
            <person name="Viehrig K."/>
            <person name="Ye F."/>
            <person name="Su P."/>
            <person name="Kiefer A.F."/>
            <person name="Nichols A."/>
            <person name="Cepeda A.J."/>
            <person name="Yan W."/>
            <person name="Fan B."/>
            <person name="Jiang Y."/>
            <person name="Adhikari A."/>
            <person name="Zheng C.-J."/>
            <person name="Schuster L."/>
            <person name="Cowan T.M."/>
            <person name="Smanski M.J."/>
            <person name="Chevrette M.G."/>
            <person name="De Carvalho L.P.S."/>
            <person name="Shen B."/>
        </authorList>
    </citation>
    <scope>NUCLEOTIDE SEQUENCE [LARGE SCALE GENOMIC DNA]</scope>
    <source>
        <strain evidence="10 11">NPDC020568</strain>
    </source>
</reference>
<sequence>MVDSFGPYRLEELLGRGGMGEVWRCFDTEQQREVAVKLLPPALSGDAEYVARFQREARVAARLTDPHIVPIHRFGEYDGRLFIDMRLVEGRDLAEVLSVTGALAPARAVTVVEQLAAALDDAHDAGLIHRDVKPANAMVTNGVPEFVYLTDFGIAQIVDSATRSRLTMTGDTIGSLEYMAPERFGARPVDRLVDVYSLGCVLYECLTGVKPYPYGEFGALINAHLNQPAPQPSDTSRPGRVRPGDRSRTGRRPCRSVYHLR</sequence>
<evidence type="ECO:0000256" key="7">
    <source>
        <dbReference type="PROSITE-ProRule" id="PRU10141"/>
    </source>
</evidence>
<dbReference type="GO" id="GO:0004674">
    <property type="term" value="F:protein serine/threonine kinase activity"/>
    <property type="evidence" value="ECO:0007669"/>
    <property type="project" value="UniProtKB-EC"/>
</dbReference>
<evidence type="ECO:0000256" key="3">
    <source>
        <dbReference type="ARBA" id="ARBA00022679"/>
    </source>
</evidence>